<proteinExistence type="predicted"/>
<gene>
    <name evidence="1" type="ORF">ACD_78C00117G0001</name>
</gene>
<accession>K1XZ38</accession>
<reference evidence="1" key="1">
    <citation type="journal article" date="2012" name="Science">
        <title>Fermentation, hydrogen, and sulfur metabolism in multiple uncultivated bacterial phyla.</title>
        <authorList>
            <person name="Wrighton K.C."/>
            <person name="Thomas B.C."/>
            <person name="Sharon I."/>
            <person name="Miller C.S."/>
            <person name="Castelle C.J."/>
            <person name="VerBerkmoes N.C."/>
            <person name="Wilkins M.J."/>
            <person name="Hettich R.L."/>
            <person name="Lipton M.S."/>
            <person name="Williams K.H."/>
            <person name="Long P.E."/>
            <person name="Banfield J.F."/>
        </authorList>
    </citation>
    <scope>NUCLEOTIDE SEQUENCE [LARGE SCALE GENOMIC DNA]</scope>
</reference>
<evidence type="ECO:0000313" key="1">
    <source>
        <dbReference type="EMBL" id="EKD30211.1"/>
    </source>
</evidence>
<dbReference type="AlphaFoldDB" id="K1XZ38"/>
<organism evidence="1">
    <name type="scientific">uncultured bacterium</name>
    <name type="common">gcode 4</name>
    <dbReference type="NCBI Taxonomy" id="1234023"/>
    <lineage>
        <taxon>Bacteria</taxon>
        <taxon>environmental samples</taxon>
    </lineage>
</organism>
<name>K1XZ38_9BACT</name>
<dbReference type="EMBL" id="AMFJ01034117">
    <property type="protein sequence ID" value="EKD30211.1"/>
    <property type="molecule type" value="Genomic_DNA"/>
</dbReference>
<sequence>MDFFWIFSPKKFDISGNLNINNHVVVWHTWQARKSGGCRPPQPMSIRRTNMNKAKAPPGCFFLSGTNKQAANTKASSLSGNLLAGDKGA</sequence>
<protein>
    <submittedName>
        <fullName evidence="1">Uncharacterized protein</fullName>
    </submittedName>
</protein>
<comment type="caution">
    <text evidence="1">The sequence shown here is derived from an EMBL/GenBank/DDBJ whole genome shotgun (WGS) entry which is preliminary data.</text>
</comment>